<gene>
    <name evidence="1" type="ORF">J8273_8242</name>
</gene>
<dbReference type="EMBL" id="JAHDYR010000066">
    <property type="protein sequence ID" value="KAG9390202.1"/>
    <property type="molecule type" value="Genomic_DNA"/>
</dbReference>
<keyword evidence="2" id="KW-1185">Reference proteome</keyword>
<dbReference type="Proteomes" id="UP000717585">
    <property type="component" value="Unassembled WGS sequence"/>
</dbReference>
<organism evidence="1 2">
    <name type="scientific">Carpediemonas membranifera</name>
    <dbReference type="NCBI Taxonomy" id="201153"/>
    <lineage>
        <taxon>Eukaryota</taxon>
        <taxon>Metamonada</taxon>
        <taxon>Carpediemonas-like organisms</taxon>
        <taxon>Carpediemonas</taxon>
    </lineage>
</organism>
<dbReference type="AlphaFoldDB" id="A0A8J6E156"/>
<reference evidence="1" key="1">
    <citation type="submission" date="2021-05" db="EMBL/GenBank/DDBJ databases">
        <title>A free-living protist that lacks canonical eukaryotic 1 DNA replication and segregation systems.</title>
        <authorList>
            <person name="Salas-Leiva D.E."/>
            <person name="Tromer E.C."/>
            <person name="Curtis B.A."/>
            <person name="Jerlstrom-Hultqvist J."/>
            <person name="Kolisko M."/>
            <person name="Yi Z."/>
            <person name="Salas-Leiva J.S."/>
            <person name="Gallot-Lavallee L."/>
            <person name="Kops G.J.P.L."/>
            <person name="Archibald J.M."/>
            <person name="Simpson A.G.B."/>
            <person name="Roger A.J."/>
        </authorList>
    </citation>
    <scope>NUCLEOTIDE SEQUENCE</scope>
    <source>
        <strain evidence="1">BICM</strain>
    </source>
</reference>
<protein>
    <submittedName>
        <fullName evidence="1">Cyclin-dependent kinase regulatory subunit</fullName>
    </submittedName>
</protein>
<name>A0A8J6E156_9EUKA</name>
<sequence>MWQGTFIWASDHVVGSSYRCAVRAPARDRVAESFRQRPRTAEWALVSRVSTTATSTTTIRTNTAISSSPRSSKSAFPVTVFFQRANGEVSASSSLWVGSTTPGTTPSPTCFFSAAPRRKRQHLCLAGGPLEADSRSLP</sequence>
<proteinExistence type="predicted"/>
<evidence type="ECO:0000313" key="2">
    <source>
        <dbReference type="Proteomes" id="UP000717585"/>
    </source>
</evidence>
<comment type="caution">
    <text evidence="1">The sequence shown here is derived from an EMBL/GenBank/DDBJ whole genome shotgun (WGS) entry which is preliminary data.</text>
</comment>
<evidence type="ECO:0000313" key="1">
    <source>
        <dbReference type="EMBL" id="KAG9390202.1"/>
    </source>
</evidence>
<accession>A0A8J6E156</accession>